<evidence type="ECO:0000256" key="3">
    <source>
        <dbReference type="ARBA" id="ARBA00022475"/>
    </source>
</evidence>
<feature type="transmembrane region" description="Helical" evidence="9">
    <location>
        <begin position="57"/>
        <end position="76"/>
    </location>
</feature>
<feature type="transmembrane region" description="Helical" evidence="9">
    <location>
        <begin position="331"/>
        <end position="349"/>
    </location>
</feature>
<dbReference type="Pfam" id="PF04143">
    <property type="entry name" value="Sulf_transp"/>
    <property type="match status" value="1"/>
</dbReference>
<keyword evidence="7 9" id="KW-0472">Membrane</keyword>
<feature type="transmembrane region" description="Helical" evidence="9">
    <location>
        <begin position="158"/>
        <end position="180"/>
    </location>
</feature>
<evidence type="ECO:0000313" key="10">
    <source>
        <dbReference type="EMBL" id="MBO8468361.1"/>
    </source>
</evidence>
<evidence type="ECO:0000256" key="6">
    <source>
        <dbReference type="ARBA" id="ARBA00022989"/>
    </source>
</evidence>
<keyword evidence="6 9" id="KW-1133">Transmembrane helix</keyword>
<dbReference type="Proteomes" id="UP000810292">
    <property type="component" value="Unassembled WGS sequence"/>
</dbReference>
<dbReference type="PANTHER" id="PTHR30574">
    <property type="entry name" value="INNER MEMBRANE PROTEIN YEDE"/>
    <property type="match status" value="1"/>
</dbReference>
<evidence type="ECO:0000256" key="1">
    <source>
        <dbReference type="ARBA" id="ARBA00004429"/>
    </source>
</evidence>
<keyword evidence="2" id="KW-0813">Transport</keyword>
<dbReference type="PANTHER" id="PTHR30574:SF1">
    <property type="entry name" value="SULPHUR TRANSPORT DOMAIN-CONTAINING PROTEIN"/>
    <property type="match status" value="1"/>
</dbReference>
<dbReference type="NCBIfam" id="TIGR04112">
    <property type="entry name" value="seleno_YedE"/>
    <property type="match status" value="1"/>
</dbReference>
<name>A0A9D9NCE1_9SPIO</name>
<reference evidence="10" key="1">
    <citation type="submission" date="2020-10" db="EMBL/GenBank/DDBJ databases">
        <authorList>
            <person name="Gilroy R."/>
        </authorList>
    </citation>
    <scope>NUCLEOTIDE SEQUENCE</scope>
    <source>
        <strain evidence="10">14700</strain>
    </source>
</reference>
<evidence type="ECO:0000256" key="8">
    <source>
        <dbReference type="ARBA" id="ARBA00035655"/>
    </source>
</evidence>
<evidence type="ECO:0000256" key="9">
    <source>
        <dbReference type="SAM" id="Phobius"/>
    </source>
</evidence>
<sequence length="355" mass="36812">MKIEDKQKLGITGILIGIAAVVLVALGNPKNMGFCIACFIRDTAGALHLHTAPIVEYVRPEIIGIILGSFAISVIGKDFRPKGGSSPVLRFVIGFIVMIGALVFLGCPLRMVLRLGGGDLNAFVGLLGFIAGIAIGCVFLSNGFTLGKAERQSAVEGIALPFATVLLFVCFLAFPSLFLFSETGPGSMRAPVAAALLAGLIVGVAAERTRLCMAGGIRDIFLVRDYTLIIGFIGIFVASLIGNIITGNFSIGFEGQPVAHSKHLWNFLGMVAVGLGSVMLGGCPLRQLILAGEGSSDSAMAVLGMLTGAAFAHNFSLASAANEGPGINGKVALIVGIIILIAIASIVTMKERRKA</sequence>
<feature type="transmembrane region" description="Helical" evidence="9">
    <location>
        <begin position="9"/>
        <end position="27"/>
    </location>
</feature>
<proteinExistence type="inferred from homology"/>
<comment type="caution">
    <text evidence="10">The sequence shown here is derived from an EMBL/GenBank/DDBJ whole genome shotgun (WGS) entry which is preliminary data.</text>
</comment>
<reference evidence="10" key="2">
    <citation type="journal article" date="2021" name="PeerJ">
        <title>Extensive microbial diversity within the chicken gut microbiome revealed by metagenomics and culture.</title>
        <authorList>
            <person name="Gilroy R."/>
            <person name="Ravi A."/>
            <person name="Getino M."/>
            <person name="Pursley I."/>
            <person name="Horton D.L."/>
            <person name="Alikhan N.F."/>
            <person name="Baker D."/>
            <person name="Gharbi K."/>
            <person name="Hall N."/>
            <person name="Watson M."/>
            <person name="Adriaenssens E.M."/>
            <person name="Foster-Nyarko E."/>
            <person name="Jarju S."/>
            <person name="Secka A."/>
            <person name="Antonio M."/>
            <person name="Oren A."/>
            <person name="Chaudhuri R.R."/>
            <person name="La Ragione R."/>
            <person name="Hildebrand F."/>
            <person name="Pallen M.J."/>
        </authorList>
    </citation>
    <scope>NUCLEOTIDE SEQUENCE</scope>
    <source>
        <strain evidence="10">14700</strain>
    </source>
</reference>
<evidence type="ECO:0000256" key="4">
    <source>
        <dbReference type="ARBA" id="ARBA00022519"/>
    </source>
</evidence>
<feature type="transmembrane region" description="Helical" evidence="9">
    <location>
        <begin position="186"/>
        <end position="206"/>
    </location>
</feature>
<feature type="transmembrane region" description="Helical" evidence="9">
    <location>
        <begin position="226"/>
        <end position="245"/>
    </location>
</feature>
<evidence type="ECO:0000256" key="2">
    <source>
        <dbReference type="ARBA" id="ARBA00022448"/>
    </source>
</evidence>
<dbReference type="EMBL" id="JADIMF010000017">
    <property type="protein sequence ID" value="MBO8468361.1"/>
    <property type="molecule type" value="Genomic_DNA"/>
</dbReference>
<feature type="transmembrane region" description="Helical" evidence="9">
    <location>
        <begin position="298"/>
        <end position="319"/>
    </location>
</feature>
<feature type="transmembrane region" description="Helical" evidence="9">
    <location>
        <begin position="123"/>
        <end position="146"/>
    </location>
</feature>
<evidence type="ECO:0000256" key="5">
    <source>
        <dbReference type="ARBA" id="ARBA00022692"/>
    </source>
</evidence>
<gene>
    <name evidence="10" type="ORF">IAA72_01070</name>
</gene>
<accession>A0A9D9NCE1</accession>
<feature type="transmembrane region" description="Helical" evidence="9">
    <location>
        <begin position="265"/>
        <end position="286"/>
    </location>
</feature>
<keyword evidence="3" id="KW-1003">Cell membrane</keyword>
<dbReference type="InterPro" id="IPR026366">
    <property type="entry name" value="Seleno_YedE"/>
</dbReference>
<protein>
    <submittedName>
        <fullName evidence="10">YedE-related selenium metabolism membrane protein</fullName>
    </submittedName>
</protein>
<evidence type="ECO:0000313" key="11">
    <source>
        <dbReference type="Proteomes" id="UP000810292"/>
    </source>
</evidence>
<dbReference type="InterPro" id="IPR007272">
    <property type="entry name" value="Sulf_transp_TsuA/YedE"/>
</dbReference>
<dbReference type="AlphaFoldDB" id="A0A9D9NCE1"/>
<comment type="subcellular location">
    <subcellularLocation>
        <location evidence="1">Cell inner membrane</location>
        <topology evidence="1">Multi-pass membrane protein</topology>
    </subcellularLocation>
</comment>
<organism evidence="10 11">
    <name type="scientific">Candidatus Ornithospirochaeta stercoravium</name>
    <dbReference type="NCBI Taxonomy" id="2840897"/>
    <lineage>
        <taxon>Bacteria</taxon>
        <taxon>Pseudomonadati</taxon>
        <taxon>Spirochaetota</taxon>
        <taxon>Spirochaetia</taxon>
        <taxon>Spirochaetales</taxon>
        <taxon>Spirochaetaceae</taxon>
        <taxon>Spirochaetaceae incertae sedis</taxon>
        <taxon>Candidatus Ornithospirochaeta</taxon>
    </lineage>
</organism>
<keyword evidence="5 9" id="KW-0812">Transmembrane</keyword>
<comment type="similarity">
    <text evidence="8">Belongs to the TsuA/YedE (TC 9.B.102) family.</text>
</comment>
<keyword evidence="4" id="KW-0997">Cell inner membrane</keyword>
<feature type="transmembrane region" description="Helical" evidence="9">
    <location>
        <begin position="88"/>
        <end position="111"/>
    </location>
</feature>
<dbReference type="GO" id="GO:0005886">
    <property type="term" value="C:plasma membrane"/>
    <property type="evidence" value="ECO:0007669"/>
    <property type="project" value="UniProtKB-SubCell"/>
</dbReference>
<evidence type="ECO:0000256" key="7">
    <source>
        <dbReference type="ARBA" id="ARBA00023136"/>
    </source>
</evidence>